<evidence type="ECO:0000313" key="1">
    <source>
        <dbReference type="EMBL" id="OXG14803.1"/>
    </source>
</evidence>
<sequence>MSHTQHSDLTYWQEKVERLTTLCSRLQHPRQSTSETEIIDILDGLAVALRDESLRAPIGSLGLPDTLTGLLQQAITVDLEEVVKQVGRVAANLAVENDFNRELLAKAGFIDHVLSTSLLDRNSFHPSDQALIASLYNLVVQGNSLCISIFHQENHLRCLCRLAIDHLQQVHKSNAVGIVDLTITQWLWSILNAVINNNGDNDSKMSNQLPLLDLFNHFRYWTPPASLSDFVIDNGPESPLNILLSSCQVIENLLSDHSDILKQLMEDDARLPKAAKHPLELVLDFVELANLPLSWTNATIDQRDDGESASEEEDFDARKLFGEAKACLFNGIVSFSSELAFSTLPLGFWTRMRSWLDNDVSDRRDLVECALLSYGNSIIGDTVAIEYLVGETTLLPRIKSLLKPDVPATTQHAIVGLLRNLSIPDKNKSVLYEAGVIDDLIGMGVWSENRDMLGSVQGGVVGIFKNLCRNQSDIASYLMSSYKDDLISLCKRTNDQAIKFEGTRVFVSAARNLPKGMDSQGVNALCDERIVKLLVDMMLNASQYPVLENEAVLGLAFLSMFSSANAIVIKELTAEKEGGTGKACLEQMVANKDLLKEGRENAEVLLSLIRDRLSLEA</sequence>
<dbReference type="InterPro" id="IPR016024">
    <property type="entry name" value="ARM-type_fold"/>
</dbReference>
<dbReference type="SUPFAM" id="SSF48371">
    <property type="entry name" value="ARM repeat"/>
    <property type="match status" value="1"/>
</dbReference>
<dbReference type="OrthoDB" id="26149at2759"/>
<reference evidence="1 2" key="1">
    <citation type="submission" date="2017-06" db="EMBL/GenBank/DDBJ databases">
        <title>Global population genomics of the pathogenic fungus Cryptococcus neoformans var. grubii.</title>
        <authorList>
            <person name="Cuomo C."/>
            <person name="Litvintseva A."/>
            <person name="Chen Y."/>
            <person name="Young S."/>
            <person name="Zeng Q."/>
            <person name="Chapman S."/>
            <person name="Gujja S."/>
            <person name="Saif S."/>
            <person name="Birren B."/>
        </authorList>
    </citation>
    <scope>NUCLEOTIDE SEQUENCE [LARGE SCALE GENOMIC DNA]</scope>
    <source>
        <strain evidence="1 2">Tu259-1</strain>
    </source>
</reference>
<protein>
    <submittedName>
        <fullName evidence="1">Uncharacterized protein</fullName>
    </submittedName>
</protein>
<dbReference type="AlphaFoldDB" id="A0A854Q7U1"/>
<name>A0A854Q7U1_CRYNE</name>
<dbReference type="PANTHER" id="PTHR10957">
    <property type="entry name" value="RAP1 GTPASE-GDP DISSOCIATION STIMULATOR 1"/>
    <property type="match status" value="1"/>
</dbReference>
<dbReference type="InterPro" id="IPR011989">
    <property type="entry name" value="ARM-like"/>
</dbReference>
<accession>A0A854Q7U1</accession>
<dbReference type="InterPro" id="IPR040144">
    <property type="entry name" value="RAP1GDS1"/>
</dbReference>
<organism evidence="1 2">
    <name type="scientific">Cryptococcus neoformans Tu259-1</name>
    <dbReference type="NCBI Taxonomy" id="1230072"/>
    <lineage>
        <taxon>Eukaryota</taxon>
        <taxon>Fungi</taxon>
        <taxon>Dikarya</taxon>
        <taxon>Basidiomycota</taxon>
        <taxon>Agaricomycotina</taxon>
        <taxon>Tremellomycetes</taxon>
        <taxon>Tremellales</taxon>
        <taxon>Cryptococcaceae</taxon>
        <taxon>Cryptococcus</taxon>
        <taxon>Cryptococcus neoformans species complex</taxon>
    </lineage>
</organism>
<proteinExistence type="predicted"/>
<dbReference type="GO" id="GO:0005085">
    <property type="term" value="F:guanyl-nucleotide exchange factor activity"/>
    <property type="evidence" value="ECO:0007669"/>
    <property type="project" value="InterPro"/>
</dbReference>
<dbReference type="Proteomes" id="UP000199727">
    <property type="component" value="Unassembled WGS sequence"/>
</dbReference>
<dbReference type="EMBL" id="AMKT01000073">
    <property type="protein sequence ID" value="OXG14803.1"/>
    <property type="molecule type" value="Genomic_DNA"/>
</dbReference>
<comment type="caution">
    <text evidence="1">The sequence shown here is derived from an EMBL/GenBank/DDBJ whole genome shotgun (WGS) entry which is preliminary data.</text>
</comment>
<evidence type="ECO:0000313" key="2">
    <source>
        <dbReference type="Proteomes" id="UP000199727"/>
    </source>
</evidence>
<dbReference type="Gene3D" id="1.25.10.10">
    <property type="entry name" value="Leucine-rich Repeat Variant"/>
    <property type="match status" value="2"/>
</dbReference>
<gene>
    <name evidence="1" type="ORF">C361_05502</name>
</gene>